<reference evidence="1" key="1">
    <citation type="submission" date="2023-08" db="EMBL/GenBank/DDBJ databases">
        <title>Chromosome-level Genome Assembly of mud carp (Cirrhinus molitorella).</title>
        <authorList>
            <person name="Liu H."/>
        </authorList>
    </citation>
    <scope>NUCLEOTIDE SEQUENCE</scope>
    <source>
        <strain evidence="1">Prfri</strain>
        <tissue evidence="1">Muscle</tissue>
    </source>
</reference>
<evidence type="ECO:0000313" key="2">
    <source>
        <dbReference type="Proteomes" id="UP001187343"/>
    </source>
</evidence>
<name>A0AA88PMY3_9TELE</name>
<comment type="caution">
    <text evidence="1">The sequence shown here is derived from an EMBL/GenBank/DDBJ whole genome shotgun (WGS) entry which is preliminary data.</text>
</comment>
<dbReference type="EMBL" id="JAUYZG010000012">
    <property type="protein sequence ID" value="KAK2892809.1"/>
    <property type="molecule type" value="Genomic_DNA"/>
</dbReference>
<sequence length="136" mass="15427">MFTALPAALNNNNKQEGTEKHKINTAILEHKAAKGRHLWVVVWSPLVHSFCKCFQLRWERPAPAQLLRTDLPLTAGGTESFSNARSTRIHMTLKYFFETNFQPWNQLELEEPLHQSTRGAFGVETEAGATVVPLEK</sequence>
<evidence type="ECO:0000313" key="1">
    <source>
        <dbReference type="EMBL" id="KAK2892809.1"/>
    </source>
</evidence>
<proteinExistence type="predicted"/>
<keyword evidence="2" id="KW-1185">Reference proteome</keyword>
<organism evidence="1 2">
    <name type="scientific">Cirrhinus molitorella</name>
    <name type="common">mud carp</name>
    <dbReference type="NCBI Taxonomy" id="172907"/>
    <lineage>
        <taxon>Eukaryota</taxon>
        <taxon>Metazoa</taxon>
        <taxon>Chordata</taxon>
        <taxon>Craniata</taxon>
        <taxon>Vertebrata</taxon>
        <taxon>Euteleostomi</taxon>
        <taxon>Actinopterygii</taxon>
        <taxon>Neopterygii</taxon>
        <taxon>Teleostei</taxon>
        <taxon>Ostariophysi</taxon>
        <taxon>Cypriniformes</taxon>
        <taxon>Cyprinidae</taxon>
        <taxon>Labeoninae</taxon>
        <taxon>Labeonini</taxon>
        <taxon>Cirrhinus</taxon>
    </lineage>
</organism>
<gene>
    <name evidence="1" type="ORF">Q8A67_012797</name>
</gene>
<dbReference type="AlphaFoldDB" id="A0AA88PMY3"/>
<dbReference type="Proteomes" id="UP001187343">
    <property type="component" value="Unassembled WGS sequence"/>
</dbReference>
<protein>
    <submittedName>
        <fullName evidence="1">Uncharacterized protein</fullName>
    </submittedName>
</protein>
<accession>A0AA88PMY3</accession>